<keyword evidence="4" id="KW-1185">Reference proteome</keyword>
<dbReference type="RefSeq" id="WP_061913218.1">
    <property type="nucleotide sequence ID" value="NZ_DF967971.1"/>
</dbReference>
<dbReference type="AlphaFoldDB" id="A0A0P6XRX7"/>
<organism evidence="3 4">
    <name type="scientific">Bellilinea caldifistulae</name>
    <dbReference type="NCBI Taxonomy" id="360411"/>
    <lineage>
        <taxon>Bacteria</taxon>
        <taxon>Bacillati</taxon>
        <taxon>Chloroflexota</taxon>
        <taxon>Anaerolineae</taxon>
        <taxon>Anaerolineales</taxon>
        <taxon>Anaerolineaceae</taxon>
        <taxon>Bellilinea</taxon>
    </lineage>
</organism>
<evidence type="ECO:0000313" key="4">
    <source>
        <dbReference type="Proteomes" id="UP000050514"/>
    </source>
</evidence>
<dbReference type="OrthoDB" id="164380at2"/>
<accession>A0A0P6XRX7</accession>
<evidence type="ECO:0000256" key="1">
    <source>
        <dbReference type="SAM" id="MobiDB-lite"/>
    </source>
</evidence>
<gene>
    <name evidence="3" type="ORF">AC812_09685</name>
</gene>
<dbReference type="Proteomes" id="UP000050514">
    <property type="component" value="Unassembled WGS sequence"/>
</dbReference>
<proteinExistence type="predicted"/>
<protein>
    <recommendedName>
        <fullName evidence="2">YvlB/LiaX N-terminal domain-containing protein</fullName>
    </recommendedName>
</protein>
<dbReference type="EMBL" id="LGHJ01000015">
    <property type="protein sequence ID" value="KPL75220.1"/>
    <property type="molecule type" value="Genomic_DNA"/>
</dbReference>
<dbReference type="STRING" id="360411.AC812_09685"/>
<reference evidence="3 4" key="1">
    <citation type="submission" date="2015-07" db="EMBL/GenBank/DDBJ databases">
        <title>Draft genome of Bellilinea caldifistulae DSM 17877.</title>
        <authorList>
            <person name="Hemp J."/>
            <person name="Ward L.M."/>
            <person name="Pace L.A."/>
            <person name="Fischer W.W."/>
        </authorList>
    </citation>
    <scope>NUCLEOTIDE SEQUENCE [LARGE SCALE GENOMIC DNA]</scope>
    <source>
        <strain evidence="3 4">GOMI-1</strain>
    </source>
</reference>
<sequence length="132" mass="14402">MANAEERLKILQLLQEGKITADQAARLLEALETGSAQVKGAPRPPVPPTPPGSAGRWLRVRVTDTDTGKTRVNVRLPLNLVASGIRMGMRFAPEIEGLDVNELMAFIQSGESGHLVDVYDDEDGEHVEVYIE</sequence>
<dbReference type="Pfam" id="PF22746">
    <property type="entry name" value="SHOCT-like_DUF2089-C"/>
    <property type="match status" value="1"/>
</dbReference>
<feature type="domain" description="YvlB/LiaX N-terminal" evidence="2">
    <location>
        <begin position="5"/>
        <end position="34"/>
    </location>
</feature>
<feature type="region of interest" description="Disordered" evidence="1">
    <location>
        <begin position="35"/>
        <end position="56"/>
    </location>
</feature>
<evidence type="ECO:0000313" key="3">
    <source>
        <dbReference type="EMBL" id="KPL75220.1"/>
    </source>
</evidence>
<evidence type="ECO:0000259" key="2">
    <source>
        <dbReference type="Pfam" id="PF22746"/>
    </source>
</evidence>
<dbReference type="InterPro" id="IPR053959">
    <property type="entry name" value="YvlB/LiaX_N"/>
</dbReference>
<name>A0A0P6XRX7_9CHLR</name>
<comment type="caution">
    <text evidence="3">The sequence shown here is derived from an EMBL/GenBank/DDBJ whole genome shotgun (WGS) entry which is preliminary data.</text>
</comment>
<feature type="compositionally biased region" description="Pro residues" evidence="1">
    <location>
        <begin position="42"/>
        <end position="51"/>
    </location>
</feature>